<dbReference type="EC" id="3.6.1.22" evidence="2"/>
<evidence type="ECO:0000256" key="1">
    <source>
        <dbReference type="ARBA" id="ARBA00001946"/>
    </source>
</evidence>
<keyword evidence="5" id="KW-0460">Magnesium</keyword>
<dbReference type="GO" id="GO:0016787">
    <property type="term" value="F:hydrolase activity"/>
    <property type="evidence" value="ECO:0007669"/>
    <property type="project" value="UniProtKB-KW"/>
</dbReference>
<dbReference type="Pfam" id="PF00293">
    <property type="entry name" value="NUDIX"/>
    <property type="match status" value="1"/>
</dbReference>
<dbReference type="AlphaFoldDB" id="A0A192H0P6"/>
<dbReference type="Gene3D" id="3.90.79.10">
    <property type="entry name" value="Nucleoside Triphosphate Pyrophosphohydrolase"/>
    <property type="match status" value="1"/>
</dbReference>
<dbReference type="RefSeq" id="WP_068281156.1">
    <property type="nucleotide sequence ID" value="NZ_CP014873.1"/>
</dbReference>
<dbReference type="EMBL" id="CP014873">
    <property type="protein sequence ID" value="ANK62369.1"/>
    <property type="molecule type" value="Genomic_DNA"/>
</dbReference>
<dbReference type="PROSITE" id="PS51462">
    <property type="entry name" value="NUDIX"/>
    <property type="match status" value="1"/>
</dbReference>
<evidence type="ECO:0000256" key="3">
    <source>
        <dbReference type="ARBA" id="ARBA00022723"/>
    </source>
</evidence>
<keyword evidence="4 8" id="KW-0378">Hydrolase</keyword>
<dbReference type="InterPro" id="IPR015797">
    <property type="entry name" value="NUDIX_hydrolase-like_dom_sf"/>
</dbReference>
<keyword evidence="9" id="KW-1185">Reference proteome</keyword>
<name>A0A192H0P6_9LACO</name>
<evidence type="ECO:0000256" key="2">
    <source>
        <dbReference type="ARBA" id="ARBA00012381"/>
    </source>
</evidence>
<dbReference type="InterPro" id="IPR000086">
    <property type="entry name" value="NUDIX_hydrolase_dom"/>
</dbReference>
<dbReference type="GO" id="GO:0046872">
    <property type="term" value="F:metal ion binding"/>
    <property type="evidence" value="ECO:0007669"/>
    <property type="project" value="UniProtKB-KW"/>
</dbReference>
<organism evidence="8 9">
    <name type="scientific">Loigolactobacillus backii</name>
    <dbReference type="NCBI Taxonomy" id="375175"/>
    <lineage>
        <taxon>Bacteria</taxon>
        <taxon>Bacillati</taxon>
        <taxon>Bacillota</taxon>
        <taxon>Bacilli</taxon>
        <taxon>Lactobacillales</taxon>
        <taxon>Lactobacillaceae</taxon>
        <taxon>Loigolactobacillus</taxon>
    </lineage>
</organism>
<evidence type="ECO:0000256" key="4">
    <source>
        <dbReference type="ARBA" id="ARBA00022801"/>
    </source>
</evidence>
<dbReference type="PANTHER" id="PTHR11383">
    <property type="entry name" value="NUCLEOSIDE DIPHOSPHATE-LINKED MOIETY X MOTIF 13"/>
    <property type="match status" value="1"/>
</dbReference>
<protein>
    <recommendedName>
        <fullName evidence="2">NAD(+) diphosphatase</fullName>
        <ecNumber evidence="2">3.6.1.22</ecNumber>
    </recommendedName>
</protein>
<dbReference type="STRING" id="375175.AYR53_06000"/>
<evidence type="ECO:0000313" key="8">
    <source>
        <dbReference type="EMBL" id="ANK62369.1"/>
    </source>
</evidence>
<dbReference type="GeneID" id="42981802"/>
<evidence type="ECO:0000259" key="7">
    <source>
        <dbReference type="PROSITE" id="PS51462"/>
    </source>
</evidence>
<dbReference type="OrthoDB" id="9800077at2"/>
<proteinExistence type="predicted"/>
<feature type="domain" description="Nudix hydrolase" evidence="7">
    <location>
        <begin position="36"/>
        <end position="160"/>
    </location>
</feature>
<evidence type="ECO:0000256" key="6">
    <source>
        <dbReference type="ARBA" id="ARBA00023027"/>
    </source>
</evidence>
<accession>A0A192H0P6</accession>
<dbReference type="Proteomes" id="UP000078582">
    <property type="component" value="Chromosome"/>
</dbReference>
<sequence>MVYKYCPTCGTRLTKKMAGDDGLTPFCPNCERYWFPTFSDCVIVLVANELNEIVLAKMPYLSHQYASLISGYMQPGESAETSAKREVEEELGITLGNIEYAGTYWFGKSEALMHGFISRTTNQDLKLSRELASAKWVSVSEAPKYMFPDSPGNAAAAVYRKFVHEIASQQTNR</sequence>
<comment type="cofactor">
    <cofactor evidence="1">
        <name>Mg(2+)</name>
        <dbReference type="ChEBI" id="CHEBI:18420"/>
    </cofactor>
</comment>
<dbReference type="PANTHER" id="PTHR11383:SF3">
    <property type="entry name" value="NAD(P)H PYROPHOSPHATASE NUDT13, MITOCHONDRIAL"/>
    <property type="match status" value="1"/>
</dbReference>
<dbReference type="SUPFAM" id="SSF55811">
    <property type="entry name" value="Nudix"/>
    <property type="match status" value="1"/>
</dbReference>
<gene>
    <name evidence="8" type="ORF">AYR53_06000</name>
</gene>
<evidence type="ECO:0000313" key="9">
    <source>
        <dbReference type="Proteomes" id="UP000078582"/>
    </source>
</evidence>
<keyword evidence="3" id="KW-0479">Metal-binding</keyword>
<dbReference type="CDD" id="cd03429">
    <property type="entry name" value="NUDIX_NADH_pyrophosphatase_Nudt13"/>
    <property type="match status" value="1"/>
</dbReference>
<keyword evidence="6" id="KW-0520">NAD</keyword>
<dbReference type="InterPro" id="IPR049734">
    <property type="entry name" value="NudC-like_C"/>
</dbReference>
<evidence type="ECO:0000256" key="5">
    <source>
        <dbReference type="ARBA" id="ARBA00022842"/>
    </source>
</evidence>
<reference evidence="8 9" key="1">
    <citation type="submission" date="2016-03" db="EMBL/GenBank/DDBJ databases">
        <title>Pediococcus and Lactobacillus from brewery environment - whole genome sequencing and assembly.</title>
        <authorList>
            <person name="Behr J."/>
            <person name="Geissler A.J."/>
            <person name="Vogel R.F."/>
        </authorList>
    </citation>
    <scope>NUCLEOTIDE SEQUENCE [LARGE SCALE GENOMIC DNA]</scope>
    <source>
        <strain evidence="8 9">TMW 1.1989</strain>
    </source>
</reference>